<dbReference type="Proteomes" id="UP001156560">
    <property type="component" value="Chromosome 1"/>
</dbReference>
<dbReference type="PROSITE" id="PS52050">
    <property type="entry name" value="WYL"/>
    <property type="match status" value="1"/>
</dbReference>
<gene>
    <name evidence="2" type="ORF">O1Q84_00835</name>
</gene>
<accession>A0AA47JGU2</accession>
<evidence type="ECO:0000313" key="3">
    <source>
        <dbReference type="Proteomes" id="UP001156560"/>
    </source>
</evidence>
<dbReference type="PANTHER" id="PTHR34580:SF1">
    <property type="entry name" value="PROTEIN PAFC"/>
    <property type="match status" value="1"/>
</dbReference>
<feature type="domain" description="WYL" evidence="1">
    <location>
        <begin position="160"/>
        <end position="225"/>
    </location>
</feature>
<proteinExistence type="predicted"/>
<dbReference type="RefSeq" id="WP_020904358.1">
    <property type="nucleotide sequence ID" value="NZ_CP114194.1"/>
</dbReference>
<evidence type="ECO:0000313" key="2">
    <source>
        <dbReference type="EMBL" id="WAT90409.1"/>
    </source>
</evidence>
<dbReference type="PANTHER" id="PTHR34580">
    <property type="match status" value="1"/>
</dbReference>
<dbReference type="InterPro" id="IPR026881">
    <property type="entry name" value="WYL_dom"/>
</dbReference>
<organism evidence="2 3">
    <name type="scientific">Vibrio parahaemolyticus</name>
    <dbReference type="NCBI Taxonomy" id="670"/>
    <lineage>
        <taxon>Bacteria</taxon>
        <taxon>Pseudomonadati</taxon>
        <taxon>Pseudomonadota</taxon>
        <taxon>Gammaproteobacteria</taxon>
        <taxon>Vibrionales</taxon>
        <taxon>Vibrionaceae</taxon>
        <taxon>Vibrio</taxon>
    </lineage>
</organism>
<protein>
    <submittedName>
        <fullName evidence="2">WYL domain-containing protein</fullName>
    </submittedName>
</protein>
<dbReference type="InterPro" id="IPR051534">
    <property type="entry name" value="CBASS_pafABC_assoc_protein"/>
</dbReference>
<reference evidence="2" key="1">
    <citation type="submission" date="2022-12" db="EMBL/GenBank/DDBJ databases">
        <title>Vibrio parahaemolyticus become highly virulent by producing novel Tc toxins.</title>
        <authorList>
            <person name="Yang F."/>
            <person name="You Y."/>
            <person name="Lai Q."/>
            <person name="Xu L."/>
            <person name="Li F."/>
        </authorList>
    </citation>
    <scope>NUCLEOTIDE SEQUENCE</scope>
    <source>
        <strain evidence="2">Vp-HL-202005</strain>
    </source>
</reference>
<evidence type="ECO:0000259" key="1">
    <source>
        <dbReference type="Pfam" id="PF13280"/>
    </source>
</evidence>
<dbReference type="AlphaFoldDB" id="A0AA47JGU2"/>
<name>A0AA47JGU2_VIBPH</name>
<dbReference type="Pfam" id="PF13280">
    <property type="entry name" value="WYL"/>
    <property type="match status" value="1"/>
</dbReference>
<dbReference type="EMBL" id="CP114194">
    <property type="protein sequence ID" value="WAT90409.1"/>
    <property type="molecule type" value="Genomic_DNA"/>
</dbReference>
<sequence length="328" mass="37698">MALSKRKSTQDSLVLVLEILKRIPKHRKITALEIREQLEVIGISRDIRTIQRNLEMLSEHFPIDRDTRSKPYGYSFDRNSHALGVSSLNAHESLLLALAEKHLKLLLPKDVMQSLRPHFTEARYNLEFDPKNHKDRVWKDKIKVVRESQPLLAPKIDNKVLENISKALYEDRFLTVTYHNANKQVRTSTVMPLGLAQQGVRLYLVCRFDGFNNERSLAVHRINDAIVSSFNFKRPESFSLAKYDSDGRFGFGEGELCRVQFDIDKQAGYHLVETPLSEDQVIEELGSTYRVSATVIDSFLLDKWLKSFGTDVCNIYKKKGNSNVYSAP</sequence>